<protein>
    <submittedName>
        <fullName evidence="8">Permease of the drug/metabolite transporter (DMT) superfamily</fullName>
    </submittedName>
</protein>
<feature type="transmembrane region" description="Helical" evidence="6">
    <location>
        <begin position="260"/>
        <end position="279"/>
    </location>
</feature>
<keyword evidence="3 6" id="KW-0812">Transmembrane</keyword>
<accession>A0A1H3QEN5</accession>
<evidence type="ECO:0000313" key="8">
    <source>
        <dbReference type="EMBL" id="SDZ11518.1"/>
    </source>
</evidence>
<evidence type="ECO:0000256" key="1">
    <source>
        <dbReference type="ARBA" id="ARBA00004141"/>
    </source>
</evidence>
<keyword evidence="5 6" id="KW-0472">Membrane</keyword>
<feature type="domain" description="EamA" evidence="7">
    <location>
        <begin position="6"/>
        <end position="134"/>
    </location>
</feature>
<dbReference type="AlphaFoldDB" id="A0A1H3QEN5"/>
<comment type="subcellular location">
    <subcellularLocation>
        <location evidence="1">Membrane</location>
        <topology evidence="1">Multi-pass membrane protein</topology>
    </subcellularLocation>
</comment>
<evidence type="ECO:0000256" key="2">
    <source>
        <dbReference type="ARBA" id="ARBA00007362"/>
    </source>
</evidence>
<feature type="transmembrane region" description="Helical" evidence="6">
    <location>
        <begin position="67"/>
        <end position="85"/>
    </location>
</feature>
<keyword evidence="9" id="KW-1185">Reference proteome</keyword>
<feature type="transmembrane region" description="Helical" evidence="6">
    <location>
        <begin position="232"/>
        <end position="254"/>
    </location>
</feature>
<dbReference type="EMBL" id="FNPV01000009">
    <property type="protein sequence ID" value="SDZ11518.1"/>
    <property type="molecule type" value="Genomic_DNA"/>
</dbReference>
<dbReference type="STRING" id="159292.SAMN05192546_10923"/>
<dbReference type="InterPro" id="IPR037185">
    <property type="entry name" value="EmrE-like"/>
</dbReference>
<feature type="transmembrane region" description="Helical" evidence="6">
    <location>
        <begin position="37"/>
        <end position="55"/>
    </location>
</feature>
<evidence type="ECO:0000256" key="4">
    <source>
        <dbReference type="ARBA" id="ARBA00022989"/>
    </source>
</evidence>
<dbReference type="SUPFAM" id="SSF103481">
    <property type="entry name" value="Multidrug resistance efflux transporter EmrE"/>
    <property type="match status" value="2"/>
</dbReference>
<dbReference type="OrthoDB" id="9813604at2"/>
<dbReference type="PANTHER" id="PTHR22911">
    <property type="entry name" value="ACYL-MALONYL CONDENSING ENZYME-RELATED"/>
    <property type="match status" value="1"/>
</dbReference>
<feature type="transmembrane region" description="Helical" evidence="6">
    <location>
        <begin position="206"/>
        <end position="223"/>
    </location>
</feature>
<evidence type="ECO:0000256" key="3">
    <source>
        <dbReference type="ARBA" id="ARBA00022692"/>
    </source>
</evidence>
<evidence type="ECO:0000256" key="5">
    <source>
        <dbReference type="ARBA" id="ARBA00023136"/>
    </source>
</evidence>
<reference evidence="8 9" key="1">
    <citation type="submission" date="2016-10" db="EMBL/GenBank/DDBJ databases">
        <authorList>
            <person name="de Groot N.N."/>
        </authorList>
    </citation>
    <scope>NUCLEOTIDE SEQUENCE [LARGE SCALE GENOMIC DNA]</scope>
    <source>
        <strain evidence="8 9">APO</strain>
    </source>
</reference>
<dbReference type="Proteomes" id="UP000199230">
    <property type="component" value="Unassembled WGS sequence"/>
</dbReference>
<dbReference type="RefSeq" id="WP_093314788.1">
    <property type="nucleotide sequence ID" value="NZ_FNPV01000009.1"/>
</dbReference>
<dbReference type="PANTHER" id="PTHR22911:SF6">
    <property type="entry name" value="SOLUTE CARRIER FAMILY 35 MEMBER G1"/>
    <property type="match status" value="1"/>
</dbReference>
<gene>
    <name evidence="8" type="ORF">SAMN05192546_10923</name>
</gene>
<feature type="transmembrane region" description="Helical" evidence="6">
    <location>
        <begin position="180"/>
        <end position="200"/>
    </location>
</feature>
<dbReference type="InterPro" id="IPR000620">
    <property type="entry name" value="EamA_dom"/>
</dbReference>
<name>A0A1H3QEN5_9FIRM</name>
<keyword evidence="4 6" id="KW-1133">Transmembrane helix</keyword>
<evidence type="ECO:0000256" key="6">
    <source>
        <dbReference type="SAM" id="Phobius"/>
    </source>
</evidence>
<evidence type="ECO:0000313" key="9">
    <source>
        <dbReference type="Proteomes" id="UP000199230"/>
    </source>
</evidence>
<feature type="transmembrane region" description="Helical" evidence="6">
    <location>
        <begin position="147"/>
        <end position="168"/>
    </location>
</feature>
<evidence type="ECO:0000259" key="7">
    <source>
        <dbReference type="Pfam" id="PF00892"/>
    </source>
</evidence>
<organism evidence="8 9">
    <name type="scientific">Tindallia californiensis</name>
    <dbReference type="NCBI Taxonomy" id="159292"/>
    <lineage>
        <taxon>Bacteria</taxon>
        <taxon>Bacillati</taxon>
        <taxon>Bacillota</taxon>
        <taxon>Clostridia</taxon>
        <taxon>Peptostreptococcales</taxon>
        <taxon>Tindalliaceae</taxon>
        <taxon>Tindallia</taxon>
    </lineage>
</organism>
<dbReference type="Pfam" id="PF00892">
    <property type="entry name" value="EamA"/>
    <property type="match status" value="2"/>
</dbReference>
<dbReference type="GO" id="GO:0016020">
    <property type="term" value="C:membrane"/>
    <property type="evidence" value="ECO:0007669"/>
    <property type="project" value="UniProtKB-SubCell"/>
</dbReference>
<feature type="transmembrane region" description="Helical" evidence="6">
    <location>
        <begin position="123"/>
        <end position="141"/>
    </location>
</feature>
<feature type="transmembrane region" description="Helical" evidence="6">
    <location>
        <begin position="91"/>
        <end position="111"/>
    </location>
</feature>
<sequence>MEKPNTGIYYAVASSLTFSFMNVLVKATSASVSSHQIVFFRSIIGLIIVSMIMKKEKISLSKHNRKILVLRGMLGGFYMIAYFLTLSKLPLIDTMILVNLSPLFVYIISRVLLKEKGLPGTKIAISVIIIGAITAIAPWNFTSFTLWAIAGILAALFAGASAVSIRYLGQEGHPSTEIIFYFMLMASITSFPLMIKEFVWPSVDQWIALIFIGVISLLAQIYLTRAFTHENAFLVTVVRYVGIVFNGIWGFLLWKEVPSSFVLIGGSFIISGCILLNYSKNRVVKTISKDHGVSSKVS</sequence>
<proteinExistence type="inferred from homology"/>
<feature type="domain" description="EamA" evidence="7">
    <location>
        <begin position="146"/>
        <end position="277"/>
    </location>
</feature>
<feature type="transmembrane region" description="Helical" evidence="6">
    <location>
        <begin position="7"/>
        <end position="25"/>
    </location>
</feature>
<comment type="similarity">
    <text evidence="2">Belongs to the EamA transporter family.</text>
</comment>